<name>A0ABD1EDF4_HYPHA</name>
<gene>
    <name evidence="7" type="ORF">ABEB36_010886</name>
</gene>
<proteinExistence type="predicted"/>
<dbReference type="InterPro" id="IPR028002">
    <property type="entry name" value="Myb_DNA-bind_5"/>
</dbReference>
<dbReference type="PANTHER" id="PTHR23098:SF16">
    <property type="entry name" value="REGULATORY PROTEIN ZESTE"/>
    <property type="match status" value="1"/>
</dbReference>
<evidence type="ECO:0000259" key="6">
    <source>
        <dbReference type="Pfam" id="PF13873"/>
    </source>
</evidence>
<evidence type="ECO:0000256" key="5">
    <source>
        <dbReference type="ARBA" id="ARBA00025466"/>
    </source>
</evidence>
<keyword evidence="8" id="KW-1185">Reference proteome</keyword>
<evidence type="ECO:0000313" key="8">
    <source>
        <dbReference type="Proteomes" id="UP001566132"/>
    </source>
</evidence>
<sequence>MEGNPTQVRKNKRNRGSNFTKEEELLLLSEVQKFQNIIECKMSDKVNLSEKNEACGKIEIGFNAKNGSHRSLEQIKIKYDNIKCKARKVVASNKKYITGTGGGPAKNNELDPVIESVLEIINKKTVVGLANLYDCDVENGSLNFAVAPGVSIENASSTSTSESEKSVKENLNSLYVIENVETNEEIDLPRNKTIKIIKTKKNWSKYTPKQLRTPMSQHLRQTIKNPIKEAYYKKKWKEEDILCRKKREEEKHEKDIRLLDLEIRLKEKMLYNI</sequence>
<dbReference type="Proteomes" id="UP001566132">
    <property type="component" value="Unassembled WGS sequence"/>
</dbReference>
<dbReference type="PANTHER" id="PTHR23098">
    <property type="entry name" value="AGAP001331-PA-RELATED"/>
    <property type="match status" value="1"/>
</dbReference>
<accession>A0ABD1EDF4</accession>
<keyword evidence="3" id="KW-0805">Transcription regulation</keyword>
<comment type="caution">
    <text evidence="7">The sequence shown here is derived from an EMBL/GenBank/DDBJ whole genome shotgun (WGS) entry which is preliminary data.</text>
</comment>
<evidence type="ECO:0000256" key="4">
    <source>
        <dbReference type="ARBA" id="ARBA00023163"/>
    </source>
</evidence>
<evidence type="ECO:0000313" key="7">
    <source>
        <dbReference type="EMBL" id="KAL1492660.1"/>
    </source>
</evidence>
<dbReference type="AlphaFoldDB" id="A0ABD1EDF4"/>
<reference evidence="7 8" key="1">
    <citation type="submission" date="2024-05" db="EMBL/GenBank/DDBJ databases">
        <title>Genetic variation in Jamaican populations of the coffee berry borer (Hypothenemus hampei).</title>
        <authorList>
            <person name="Errbii M."/>
            <person name="Myrie A."/>
        </authorList>
    </citation>
    <scope>NUCLEOTIDE SEQUENCE [LARGE SCALE GENOMIC DNA]</scope>
    <source>
        <strain evidence="7">JA-Hopewell-2020-01-JO</strain>
        <tissue evidence="7">Whole body</tissue>
    </source>
</reference>
<protein>
    <recommendedName>
        <fullName evidence="2">Regulatory protein zeste</fullName>
    </recommendedName>
</protein>
<comment type="subunit">
    <text evidence="1">Self-associates forming complexes of several hundred monomers.</text>
</comment>
<dbReference type="EMBL" id="JBDJPC010000008">
    <property type="protein sequence ID" value="KAL1492660.1"/>
    <property type="molecule type" value="Genomic_DNA"/>
</dbReference>
<evidence type="ECO:0000256" key="2">
    <source>
        <dbReference type="ARBA" id="ARBA00016807"/>
    </source>
</evidence>
<evidence type="ECO:0000256" key="3">
    <source>
        <dbReference type="ARBA" id="ARBA00023015"/>
    </source>
</evidence>
<keyword evidence="4" id="KW-0804">Transcription</keyword>
<organism evidence="7 8">
    <name type="scientific">Hypothenemus hampei</name>
    <name type="common">Coffee berry borer</name>
    <dbReference type="NCBI Taxonomy" id="57062"/>
    <lineage>
        <taxon>Eukaryota</taxon>
        <taxon>Metazoa</taxon>
        <taxon>Ecdysozoa</taxon>
        <taxon>Arthropoda</taxon>
        <taxon>Hexapoda</taxon>
        <taxon>Insecta</taxon>
        <taxon>Pterygota</taxon>
        <taxon>Neoptera</taxon>
        <taxon>Endopterygota</taxon>
        <taxon>Coleoptera</taxon>
        <taxon>Polyphaga</taxon>
        <taxon>Cucujiformia</taxon>
        <taxon>Curculionidae</taxon>
        <taxon>Scolytinae</taxon>
        <taxon>Hypothenemus</taxon>
    </lineage>
</organism>
<feature type="domain" description="Myb/SANT-like DNA-binding" evidence="6">
    <location>
        <begin position="15"/>
        <end position="91"/>
    </location>
</feature>
<evidence type="ECO:0000256" key="1">
    <source>
        <dbReference type="ARBA" id="ARBA00011764"/>
    </source>
</evidence>
<comment type="function">
    <text evidence="5">Involved in transvection phenomena (= synapsis-dependent gene expression), where the synaptic pairing of chromosomes carrying genes with which zeste interacts influences the expression of these genes. Zeste binds to DNA and stimulates transcription from a nearby promoter.</text>
</comment>
<dbReference type="Pfam" id="PF13873">
    <property type="entry name" value="Myb_DNA-bind_5"/>
    <property type="match status" value="1"/>
</dbReference>